<accession>G8LWV1</accession>
<comment type="subcellular location">
    <subcellularLocation>
        <location evidence="1">Membrane</location>
        <topology evidence="1">Multi-pass membrane protein</topology>
    </subcellularLocation>
</comment>
<dbReference type="eggNOG" id="COG0772">
    <property type="taxonomic scope" value="Bacteria"/>
</dbReference>
<keyword evidence="7" id="KW-0132">Cell division</keyword>
<proteinExistence type="predicted"/>
<feature type="transmembrane region" description="Helical" evidence="6">
    <location>
        <begin position="354"/>
        <end position="375"/>
    </location>
</feature>
<dbReference type="GO" id="GO:0032153">
    <property type="term" value="C:cell division site"/>
    <property type="evidence" value="ECO:0007669"/>
    <property type="project" value="TreeGrafter"/>
</dbReference>
<evidence type="ECO:0000256" key="4">
    <source>
        <dbReference type="ARBA" id="ARBA00022989"/>
    </source>
</evidence>
<dbReference type="AlphaFoldDB" id="G8LWV1"/>
<feature type="transmembrane region" description="Helical" evidence="6">
    <location>
        <begin position="37"/>
        <end position="55"/>
    </location>
</feature>
<dbReference type="GO" id="GO:0008360">
    <property type="term" value="P:regulation of cell shape"/>
    <property type="evidence" value="ECO:0007669"/>
    <property type="project" value="UniProtKB-KW"/>
</dbReference>
<reference evidence="8" key="1">
    <citation type="submission" date="2011-12" db="EMBL/GenBank/DDBJ databases">
        <title>Complete sequence of Clostridium clariflavum DSM 19732.</title>
        <authorList>
            <consortium name="US DOE Joint Genome Institute"/>
            <person name="Lucas S."/>
            <person name="Han J."/>
            <person name="Lapidus A."/>
            <person name="Cheng J.-F."/>
            <person name="Goodwin L."/>
            <person name="Pitluck S."/>
            <person name="Peters L."/>
            <person name="Teshima H."/>
            <person name="Detter J.C."/>
            <person name="Han C."/>
            <person name="Tapia R."/>
            <person name="Land M."/>
            <person name="Hauser L."/>
            <person name="Kyrpides N."/>
            <person name="Ivanova N."/>
            <person name="Pagani I."/>
            <person name="Kitzmiller T."/>
            <person name="Lynd L."/>
            <person name="Izquierdo J."/>
            <person name="Woyke T."/>
        </authorList>
    </citation>
    <scope>NUCLEOTIDE SEQUENCE [LARGE SCALE GENOMIC DNA]</scope>
    <source>
        <strain evidence="8">DSM 19732 / NBRC 101661 / EBR45</strain>
    </source>
</reference>
<dbReference type="Proteomes" id="UP000005435">
    <property type="component" value="Chromosome"/>
</dbReference>
<keyword evidence="3" id="KW-0133">Cell shape</keyword>
<reference evidence="7 8" key="2">
    <citation type="journal article" date="2012" name="Stand. Genomic Sci.">
        <title>Complete Genome Sequence of Clostridium clariflavum DSM 19732.</title>
        <authorList>
            <person name="Izquierdo J.A."/>
            <person name="Goodwin L."/>
            <person name="Davenport K.W."/>
            <person name="Teshima H."/>
            <person name="Bruce D."/>
            <person name="Detter C."/>
            <person name="Tapia R."/>
            <person name="Han S."/>
            <person name="Land M."/>
            <person name="Hauser L."/>
            <person name="Jeffries C.D."/>
            <person name="Han J."/>
            <person name="Pitluck S."/>
            <person name="Nolan M."/>
            <person name="Chen A."/>
            <person name="Huntemann M."/>
            <person name="Mavromatis K."/>
            <person name="Mikhailova N."/>
            <person name="Liolios K."/>
            <person name="Woyke T."/>
            <person name="Lynd L.R."/>
        </authorList>
    </citation>
    <scope>NUCLEOTIDE SEQUENCE [LARGE SCALE GENOMIC DNA]</scope>
    <source>
        <strain evidence="8">DSM 19732 / NBRC 101661 / EBR45</strain>
    </source>
</reference>
<evidence type="ECO:0000256" key="5">
    <source>
        <dbReference type="ARBA" id="ARBA00023136"/>
    </source>
</evidence>
<dbReference type="KEGG" id="ccl:Clocl_3309"/>
<dbReference type="STRING" id="720554.Clocl_3309"/>
<dbReference type="GO" id="GO:0051301">
    <property type="term" value="P:cell division"/>
    <property type="evidence" value="ECO:0007669"/>
    <property type="project" value="UniProtKB-KW"/>
</dbReference>
<feature type="transmembrane region" description="Helical" evidence="6">
    <location>
        <begin position="192"/>
        <end position="208"/>
    </location>
</feature>
<feature type="transmembrane region" description="Helical" evidence="6">
    <location>
        <begin position="118"/>
        <end position="139"/>
    </location>
</feature>
<keyword evidence="7" id="KW-0131">Cell cycle</keyword>
<feature type="transmembrane region" description="Helical" evidence="6">
    <location>
        <begin position="387"/>
        <end position="405"/>
    </location>
</feature>
<feature type="transmembrane region" description="Helical" evidence="6">
    <location>
        <begin position="12"/>
        <end position="31"/>
    </location>
</feature>
<keyword evidence="5 6" id="KW-0472">Membrane</keyword>
<gene>
    <name evidence="7" type="ordered locus">Clocl_3309</name>
</gene>
<feature type="transmembrane region" description="Helical" evidence="6">
    <location>
        <begin position="214"/>
        <end position="231"/>
    </location>
</feature>
<sequence precursor="true">MFEIFTYRKPINYVIVLNLLAYLIMFCNLKPYKVETLAFGLGIIIMICITYFIILKSNLGDEYLFLIVCMLISLGIIMIYRLDNNTGVKQAIWTAIGIVLFFVTCMIFRLIKIWDGLAVYYIALSVSLYLITLLLGTNINGATNWIVIGGQSFQPLEISKILYILFLACYFKNPDQLFFRDSKFDEVKRLRLNKFILVLFTFVNIFFLMLQKEWGSILLISLVYIIVLYVFGKDRIFFLCNILMTIPVGLFGYYFVYHIRVRIDTWLNPWKDIAGKGYQITQSLFAIYSGGYFGTGLGLGRPDMVPAVNTDFIFSAICEEMGILTGVAVILLYMLLTYRGLKIVMKVKSKFNQVLGLGITTMLGLQTFIIIGGVIKLIPLTGITLPYISYGGSSLISSFIILGILQAISKEDYIDLDGGVDEGE</sequence>
<feature type="transmembrane region" description="Helical" evidence="6">
    <location>
        <begin position="236"/>
        <end position="256"/>
    </location>
</feature>
<evidence type="ECO:0000313" key="7">
    <source>
        <dbReference type="EMBL" id="AEV69812.1"/>
    </source>
</evidence>
<dbReference type="RefSeq" id="WP_014256345.1">
    <property type="nucleotide sequence ID" value="NC_016627.1"/>
</dbReference>
<feature type="transmembrane region" description="Helical" evidence="6">
    <location>
        <begin position="145"/>
        <end position="171"/>
    </location>
</feature>
<dbReference type="PANTHER" id="PTHR30474">
    <property type="entry name" value="CELL CYCLE PROTEIN"/>
    <property type="match status" value="1"/>
</dbReference>
<feature type="transmembrane region" description="Helical" evidence="6">
    <location>
        <begin position="312"/>
        <end position="333"/>
    </location>
</feature>
<dbReference type="PANTHER" id="PTHR30474:SF3">
    <property type="entry name" value="PEPTIDOGLYCAN GLYCOSYLTRANSFERASE RODA"/>
    <property type="match status" value="1"/>
</dbReference>
<dbReference type="HOGENOM" id="CLU_029243_3_0_9"/>
<evidence type="ECO:0000256" key="1">
    <source>
        <dbReference type="ARBA" id="ARBA00004141"/>
    </source>
</evidence>
<dbReference type="GO" id="GO:0005886">
    <property type="term" value="C:plasma membrane"/>
    <property type="evidence" value="ECO:0007669"/>
    <property type="project" value="TreeGrafter"/>
</dbReference>
<feature type="transmembrane region" description="Helical" evidence="6">
    <location>
        <begin position="92"/>
        <end position="111"/>
    </location>
</feature>
<dbReference type="InterPro" id="IPR001182">
    <property type="entry name" value="FtsW/RodA"/>
</dbReference>
<dbReference type="Pfam" id="PF01098">
    <property type="entry name" value="FTSW_RODA_SPOVE"/>
    <property type="match status" value="1"/>
</dbReference>
<dbReference type="EMBL" id="CP003065">
    <property type="protein sequence ID" value="AEV69812.1"/>
    <property type="molecule type" value="Genomic_DNA"/>
</dbReference>
<feature type="transmembrane region" description="Helical" evidence="6">
    <location>
        <begin position="62"/>
        <end position="80"/>
    </location>
</feature>
<dbReference type="GO" id="GO:0015648">
    <property type="term" value="F:lipid-linked peptidoglycan transporter activity"/>
    <property type="evidence" value="ECO:0007669"/>
    <property type="project" value="TreeGrafter"/>
</dbReference>
<organism evidence="7 8">
    <name type="scientific">Acetivibrio clariflavus (strain DSM 19732 / NBRC 101661 / EBR45)</name>
    <name type="common">Clostridium clariflavum</name>
    <dbReference type="NCBI Taxonomy" id="720554"/>
    <lineage>
        <taxon>Bacteria</taxon>
        <taxon>Bacillati</taxon>
        <taxon>Bacillota</taxon>
        <taxon>Clostridia</taxon>
        <taxon>Eubacteriales</taxon>
        <taxon>Oscillospiraceae</taxon>
        <taxon>Acetivibrio</taxon>
    </lineage>
</organism>
<name>G8LWV1_ACECE</name>
<keyword evidence="8" id="KW-1185">Reference proteome</keyword>
<evidence type="ECO:0000256" key="2">
    <source>
        <dbReference type="ARBA" id="ARBA00022692"/>
    </source>
</evidence>
<evidence type="ECO:0000313" key="8">
    <source>
        <dbReference type="Proteomes" id="UP000005435"/>
    </source>
</evidence>
<keyword evidence="2 6" id="KW-0812">Transmembrane</keyword>
<keyword evidence="4 6" id="KW-1133">Transmembrane helix</keyword>
<evidence type="ECO:0000256" key="6">
    <source>
        <dbReference type="SAM" id="Phobius"/>
    </source>
</evidence>
<protein>
    <submittedName>
        <fullName evidence="7">Bacterial cell division membrane protein</fullName>
    </submittedName>
</protein>
<evidence type="ECO:0000256" key="3">
    <source>
        <dbReference type="ARBA" id="ARBA00022960"/>
    </source>
</evidence>